<gene>
    <name evidence="2" type="ORF">DEBR0S3_16842G</name>
</gene>
<organism evidence="2 3">
    <name type="scientific">Dekkera bruxellensis</name>
    <name type="common">Brettanomyces custersii</name>
    <dbReference type="NCBI Taxonomy" id="5007"/>
    <lineage>
        <taxon>Eukaryota</taxon>
        <taxon>Fungi</taxon>
        <taxon>Dikarya</taxon>
        <taxon>Ascomycota</taxon>
        <taxon>Saccharomycotina</taxon>
        <taxon>Pichiomycetes</taxon>
        <taxon>Pichiales</taxon>
        <taxon>Pichiaceae</taxon>
        <taxon>Brettanomyces</taxon>
    </lineage>
</organism>
<protein>
    <submittedName>
        <fullName evidence="2">DEBR0S3_16842g1_1</fullName>
    </submittedName>
</protein>
<evidence type="ECO:0000313" key="3">
    <source>
        <dbReference type="Proteomes" id="UP000478008"/>
    </source>
</evidence>
<dbReference type="EMBL" id="CABFWN010000003">
    <property type="protein sequence ID" value="VUG18660.1"/>
    <property type="molecule type" value="Genomic_DNA"/>
</dbReference>
<accession>A0A7D9H0S7</accession>
<dbReference type="AlphaFoldDB" id="A0A7D9H0S7"/>
<dbReference type="PANTHER" id="PTHR39394:SF1">
    <property type="entry name" value="DNAJ HOMOLOGUE SUBFAMILY C MEMBER 28 CONSERVED DOMAIN-CONTAINING PROTEIN"/>
    <property type="match status" value="1"/>
</dbReference>
<sequence length="460" mass="53995">MLLNGVRQCISKYSKIQDGVRWIGYEIKSKKKIIKVEEKENILKEKLEMLREDAFLLNPNNKQIEVPSNLRSSDEPSTKKIEEIKQKMTEAIKKYPKQETAEYQRAKSIAKMPSYADKQSRNLAAQRPWNGKESPYEIMSRLKQESIKIKKVGRLEENSMASKSKLNRLDNAREKVLDYRLSKHIEIDSEEERKKKERKEWREMYKERLLGPTVLISDTFTGVDNTIKSLADQRIMEAQRRGDFKNIHRGKPFEKGFTANSAYIDRTEYHLNKIMKGQDAIPPWIETQGSVQNEIEQFRNELDRRWSLRAVLLIKKLYPKADDIQLLKLAGKLASDTSFKSKEWEEEQKNGSLRFEVNKLNDRIRGYNLQAPSSSQKIYLDADKELVQCYNRVNPRLSDVMKQYGIKKDNREESIDNKKQGRLFRSIFSGGPEIPQYTKIPQIKMDSLSSTFLKMFKRHK</sequence>
<feature type="domain" description="DnaJ homologue subfamily C member 28 conserved" evidence="1">
    <location>
        <begin position="230"/>
        <end position="299"/>
    </location>
</feature>
<reference evidence="2 3" key="1">
    <citation type="submission" date="2019-07" db="EMBL/GenBank/DDBJ databases">
        <authorList>
            <person name="Friedrich A."/>
            <person name="Schacherer J."/>
        </authorList>
    </citation>
    <scope>NUCLEOTIDE SEQUENCE [LARGE SCALE GENOMIC DNA]</scope>
</reference>
<evidence type="ECO:0000313" key="2">
    <source>
        <dbReference type="EMBL" id="VUG18660.1"/>
    </source>
</evidence>
<keyword evidence="3" id="KW-1185">Reference proteome</keyword>
<proteinExistence type="predicted"/>
<dbReference type="InterPro" id="IPR018961">
    <property type="entry name" value="DnaJ_homolog_subfam-C_membr-28"/>
</dbReference>
<name>A0A7D9H0S7_DEKBR</name>
<dbReference type="PANTHER" id="PTHR39394">
    <property type="entry name" value="YALI0E31793P"/>
    <property type="match status" value="1"/>
</dbReference>
<dbReference type="Pfam" id="PF09350">
    <property type="entry name" value="DJC28_CD"/>
    <property type="match status" value="1"/>
</dbReference>
<dbReference type="Proteomes" id="UP000478008">
    <property type="component" value="Unassembled WGS sequence"/>
</dbReference>
<evidence type="ECO:0000259" key="1">
    <source>
        <dbReference type="Pfam" id="PF09350"/>
    </source>
</evidence>